<sequence>MHLLSRGTPDLSPATQPTSQWEWEFAQAIIPKPTHNKATPRLAPTPTIDTIICHTGAAWNKDHKVTGLAWIFSNPDSTEISRGSFLQTVVSSPLMAEALAIREALLHASAHHYKRIWLRSDSQGLITAINSNLQSIELYSILSDVYSMISSKFLSVLFSFISRTLNGPADSLAKARLCMNPLDF</sequence>
<name>A0A8S9PL09_BRACR</name>
<dbReference type="Gene3D" id="3.30.420.10">
    <property type="entry name" value="Ribonuclease H-like superfamily/Ribonuclease H"/>
    <property type="match status" value="1"/>
</dbReference>
<reference evidence="2" key="1">
    <citation type="submission" date="2019-12" db="EMBL/GenBank/DDBJ databases">
        <title>Genome sequencing and annotation of Brassica cretica.</title>
        <authorList>
            <person name="Studholme D.J."/>
            <person name="Sarris P."/>
        </authorList>
    </citation>
    <scope>NUCLEOTIDE SEQUENCE</scope>
    <source>
        <strain evidence="2">PFS-109/04</strain>
        <tissue evidence="2">Leaf</tissue>
    </source>
</reference>
<dbReference type="SUPFAM" id="SSF53098">
    <property type="entry name" value="Ribonuclease H-like"/>
    <property type="match status" value="1"/>
</dbReference>
<dbReference type="Proteomes" id="UP000712600">
    <property type="component" value="Unassembled WGS sequence"/>
</dbReference>
<dbReference type="EMBL" id="QGKX02001347">
    <property type="protein sequence ID" value="KAF3521814.1"/>
    <property type="molecule type" value="Genomic_DNA"/>
</dbReference>
<dbReference type="InterPro" id="IPR044730">
    <property type="entry name" value="RNase_H-like_dom_plant"/>
</dbReference>
<dbReference type="GO" id="GO:0004523">
    <property type="term" value="F:RNA-DNA hybrid ribonuclease activity"/>
    <property type="evidence" value="ECO:0007669"/>
    <property type="project" value="InterPro"/>
</dbReference>
<dbReference type="PANTHER" id="PTHR47074:SF49">
    <property type="entry name" value="POLYNUCLEOTIDYL TRANSFERASE, RIBONUCLEASE H-LIKE SUPERFAMILY PROTEIN"/>
    <property type="match status" value="1"/>
</dbReference>
<evidence type="ECO:0000313" key="2">
    <source>
        <dbReference type="EMBL" id="KAF3521814.1"/>
    </source>
</evidence>
<evidence type="ECO:0000313" key="3">
    <source>
        <dbReference type="Proteomes" id="UP000712600"/>
    </source>
</evidence>
<dbReference type="GO" id="GO:0003676">
    <property type="term" value="F:nucleic acid binding"/>
    <property type="evidence" value="ECO:0007669"/>
    <property type="project" value="InterPro"/>
</dbReference>
<evidence type="ECO:0000259" key="1">
    <source>
        <dbReference type="Pfam" id="PF13456"/>
    </source>
</evidence>
<protein>
    <recommendedName>
        <fullName evidence="1">RNase H type-1 domain-containing protein</fullName>
    </recommendedName>
</protein>
<gene>
    <name evidence="2" type="ORF">F2Q69_00046344</name>
</gene>
<dbReference type="InterPro" id="IPR002156">
    <property type="entry name" value="RNaseH_domain"/>
</dbReference>
<accession>A0A8S9PL09</accession>
<dbReference type="CDD" id="cd06222">
    <property type="entry name" value="RNase_H_like"/>
    <property type="match status" value="1"/>
</dbReference>
<dbReference type="PANTHER" id="PTHR47074">
    <property type="entry name" value="BNAC02G40300D PROTEIN"/>
    <property type="match status" value="1"/>
</dbReference>
<organism evidence="2 3">
    <name type="scientific">Brassica cretica</name>
    <name type="common">Mustard</name>
    <dbReference type="NCBI Taxonomy" id="69181"/>
    <lineage>
        <taxon>Eukaryota</taxon>
        <taxon>Viridiplantae</taxon>
        <taxon>Streptophyta</taxon>
        <taxon>Embryophyta</taxon>
        <taxon>Tracheophyta</taxon>
        <taxon>Spermatophyta</taxon>
        <taxon>Magnoliopsida</taxon>
        <taxon>eudicotyledons</taxon>
        <taxon>Gunneridae</taxon>
        <taxon>Pentapetalae</taxon>
        <taxon>rosids</taxon>
        <taxon>malvids</taxon>
        <taxon>Brassicales</taxon>
        <taxon>Brassicaceae</taxon>
        <taxon>Brassiceae</taxon>
        <taxon>Brassica</taxon>
    </lineage>
</organism>
<dbReference type="InterPro" id="IPR012337">
    <property type="entry name" value="RNaseH-like_sf"/>
</dbReference>
<dbReference type="InterPro" id="IPR036397">
    <property type="entry name" value="RNaseH_sf"/>
</dbReference>
<dbReference type="AlphaFoldDB" id="A0A8S9PL09"/>
<comment type="caution">
    <text evidence="2">The sequence shown here is derived from an EMBL/GenBank/DDBJ whole genome shotgun (WGS) entry which is preliminary data.</text>
</comment>
<proteinExistence type="predicted"/>
<dbReference type="Pfam" id="PF13456">
    <property type="entry name" value="RVT_3"/>
    <property type="match status" value="1"/>
</dbReference>
<feature type="domain" description="RNase H type-1" evidence="1">
    <location>
        <begin position="57"/>
        <end position="174"/>
    </location>
</feature>
<dbReference type="InterPro" id="IPR052929">
    <property type="entry name" value="RNase_H-like_EbsB-rel"/>
</dbReference>